<proteinExistence type="inferred from homology"/>
<comment type="similarity">
    <text evidence="1">Belongs to the AB hydrolase superfamily.</text>
</comment>
<dbReference type="EMBL" id="LMWJ01000007">
    <property type="protein sequence ID" value="KUM78035.1"/>
    <property type="molecule type" value="Genomic_DNA"/>
</dbReference>
<name>A0A124H487_9ACTN</name>
<reference evidence="4 5" key="1">
    <citation type="submission" date="2015-10" db="EMBL/GenBank/DDBJ databases">
        <title>Draft genome sequence of Streptomyces curacoi DSM 40107, type strain for the species Streptomyces curacoi.</title>
        <authorList>
            <person name="Ruckert C."/>
            <person name="Winkler A."/>
            <person name="Kalinowski J."/>
            <person name="Kampfer P."/>
            <person name="Glaeser S."/>
        </authorList>
    </citation>
    <scope>NUCLEOTIDE SEQUENCE [LARGE SCALE GENOMIC DNA]</scope>
    <source>
        <strain evidence="4 5">DSM 40107</strain>
    </source>
</reference>
<sequence length="219" mass="23695">MISELVRVPADSAALPGDLVVPDRARAVVLFAHGSGSSRHSRRNRWVAAELRKAGLGTLLIDLLTEDEERRDDWTAEYRFDIPLLGRRLVAAIDWLGGQPDTRDLPVVLFGASTGAGAALVAAAERPDRVLTVVSRGGRPDLADDALDAVRAPVLLIVGGDDPEVLRLNEEAGRRLNAPHALRVVPGATHLFEEPGALEQVAEATREWCDERLRSAREG</sequence>
<dbReference type="InterPro" id="IPR050261">
    <property type="entry name" value="FrsA_esterase"/>
</dbReference>
<protein>
    <submittedName>
        <fullName evidence="4">Hydrolase</fullName>
    </submittedName>
</protein>
<evidence type="ECO:0000313" key="5">
    <source>
        <dbReference type="Proteomes" id="UP000054024"/>
    </source>
</evidence>
<dbReference type="InterPro" id="IPR029058">
    <property type="entry name" value="AB_hydrolase_fold"/>
</dbReference>
<feature type="domain" description="Dienelactone hydrolase" evidence="3">
    <location>
        <begin position="23"/>
        <end position="206"/>
    </location>
</feature>
<dbReference type="SUPFAM" id="SSF53474">
    <property type="entry name" value="alpha/beta-Hydrolases"/>
    <property type="match status" value="1"/>
</dbReference>
<dbReference type="Gene3D" id="3.40.50.1820">
    <property type="entry name" value="alpha/beta hydrolase"/>
    <property type="match status" value="1"/>
</dbReference>
<dbReference type="Proteomes" id="UP000054024">
    <property type="component" value="Unassembled WGS sequence"/>
</dbReference>
<evidence type="ECO:0000259" key="3">
    <source>
        <dbReference type="Pfam" id="PF01738"/>
    </source>
</evidence>
<evidence type="ECO:0000256" key="2">
    <source>
        <dbReference type="ARBA" id="ARBA00022801"/>
    </source>
</evidence>
<dbReference type="GO" id="GO:0052689">
    <property type="term" value="F:carboxylic ester hydrolase activity"/>
    <property type="evidence" value="ECO:0007669"/>
    <property type="project" value="UniProtKB-ARBA"/>
</dbReference>
<gene>
    <name evidence="4" type="ORF">AQI70_11070</name>
</gene>
<dbReference type="STRING" id="146536.AQI70_11070"/>
<evidence type="ECO:0000313" key="4">
    <source>
        <dbReference type="EMBL" id="KUM78035.1"/>
    </source>
</evidence>
<dbReference type="InterPro" id="IPR002925">
    <property type="entry name" value="Dienelactn_hydro"/>
</dbReference>
<dbReference type="Pfam" id="PF01738">
    <property type="entry name" value="DLH"/>
    <property type="match status" value="1"/>
</dbReference>
<organism evidence="4 5">
    <name type="scientific">Streptomyces curacoi</name>
    <dbReference type="NCBI Taxonomy" id="146536"/>
    <lineage>
        <taxon>Bacteria</taxon>
        <taxon>Bacillati</taxon>
        <taxon>Actinomycetota</taxon>
        <taxon>Actinomycetes</taxon>
        <taxon>Kitasatosporales</taxon>
        <taxon>Streptomycetaceae</taxon>
        <taxon>Streptomyces</taxon>
    </lineage>
</organism>
<dbReference type="OrthoDB" id="9810066at2"/>
<dbReference type="PANTHER" id="PTHR22946">
    <property type="entry name" value="DIENELACTONE HYDROLASE DOMAIN-CONTAINING PROTEIN-RELATED"/>
    <property type="match status" value="1"/>
</dbReference>
<dbReference type="PANTHER" id="PTHR22946:SF9">
    <property type="entry name" value="POLYKETIDE TRANSFERASE AF380"/>
    <property type="match status" value="1"/>
</dbReference>
<comment type="caution">
    <text evidence="4">The sequence shown here is derived from an EMBL/GenBank/DDBJ whole genome shotgun (WGS) entry which is preliminary data.</text>
</comment>
<evidence type="ECO:0000256" key="1">
    <source>
        <dbReference type="ARBA" id="ARBA00008645"/>
    </source>
</evidence>
<keyword evidence="2 4" id="KW-0378">Hydrolase</keyword>
<accession>A0A124H487</accession>
<keyword evidence="5" id="KW-1185">Reference proteome</keyword>
<dbReference type="RefSeq" id="WP_062147010.1">
    <property type="nucleotide sequence ID" value="NZ_KQ947986.1"/>
</dbReference>
<dbReference type="AlphaFoldDB" id="A0A124H487"/>